<dbReference type="AlphaFoldDB" id="A0A6A5H653"/>
<gene>
    <name evidence="1" type="ORF">GCK72_010791</name>
</gene>
<dbReference type="RefSeq" id="XP_053587615.1">
    <property type="nucleotide sequence ID" value="XM_053728038.1"/>
</dbReference>
<reference evidence="1 2" key="1">
    <citation type="submission" date="2019-12" db="EMBL/GenBank/DDBJ databases">
        <title>Chromosome-level assembly of the Caenorhabditis remanei genome.</title>
        <authorList>
            <person name="Teterina A.A."/>
            <person name="Willis J.H."/>
            <person name="Phillips P.C."/>
        </authorList>
    </citation>
    <scope>NUCLEOTIDE SEQUENCE [LARGE SCALE GENOMIC DNA]</scope>
    <source>
        <strain evidence="1 2">PX506</strain>
        <tissue evidence="1">Whole organism</tissue>
    </source>
</reference>
<evidence type="ECO:0000313" key="2">
    <source>
        <dbReference type="Proteomes" id="UP000483820"/>
    </source>
</evidence>
<comment type="caution">
    <text evidence="1">The sequence shown here is derived from an EMBL/GenBank/DDBJ whole genome shotgun (WGS) entry which is preliminary data.</text>
</comment>
<dbReference type="GeneID" id="78775022"/>
<dbReference type="CTD" id="78775022"/>
<sequence>MSESSSLENNTQILLGDVIMEQNTKVRSTAHLQEIDDSWGIREVEFQVDNLIISRLDWAWGSVGACVDVVPGIGDWASLLESSNRMVLLKVSPCLNHHTRVVSGLVVMKHVLELIWLIVLEQIDDLFELSEVNGHVEFLISWFDWAWDSVVAGGKSSRMEWHLRIELVHCCIATSAFDGQFHLVGHSCPSWMGGRMRRQQWPRRRG</sequence>
<dbReference type="KEGG" id="crq:GCK72_010791"/>
<accession>A0A6A5H653</accession>
<protein>
    <submittedName>
        <fullName evidence="1">Uncharacterized protein</fullName>
    </submittedName>
</protein>
<dbReference type="EMBL" id="WUAV01000003">
    <property type="protein sequence ID" value="KAF1762529.1"/>
    <property type="molecule type" value="Genomic_DNA"/>
</dbReference>
<organism evidence="1 2">
    <name type="scientific">Caenorhabditis remanei</name>
    <name type="common">Caenorhabditis vulgaris</name>
    <dbReference type="NCBI Taxonomy" id="31234"/>
    <lineage>
        <taxon>Eukaryota</taxon>
        <taxon>Metazoa</taxon>
        <taxon>Ecdysozoa</taxon>
        <taxon>Nematoda</taxon>
        <taxon>Chromadorea</taxon>
        <taxon>Rhabditida</taxon>
        <taxon>Rhabditina</taxon>
        <taxon>Rhabditomorpha</taxon>
        <taxon>Rhabditoidea</taxon>
        <taxon>Rhabditidae</taxon>
        <taxon>Peloderinae</taxon>
        <taxon>Caenorhabditis</taxon>
    </lineage>
</organism>
<name>A0A6A5H653_CAERE</name>
<evidence type="ECO:0000313" key="1">
    <source>
        <dbReference type="EMBL" id="KAF1762529.1"/>
    </source>
</evidence>
<dbReference type="Proteomes" id="UP000483820">
    <property type="component" value="Chromosome III"/>
</dbReference>
<proteinExistence type="predicted"/>